<evidence type="ECO:0000256" key="6">
    <source>
        <dbReference type="ARBA" id="ARBA00023002"/>
    </source>
</evidence>
<name>W7Y2U0_9BACT</name>
<dbReference type="Gene3D" id="3.40.50.80">
    <property type="entry name" value="Nucleotide-binding domain of ferredoxin-NADP reductase (FNR) module"/>
    <property type="match status" value="1"/>
</dbReference>
<keyword evidence="6" id="KW-0560">Oxidoreductase</keyword>
<keyword evidence="2" id="KW-0285">Flavoprotein</keyword>
<dbReference type="InterPro" id="IPR017938">
    <property type="entry name" value="Riboflavin_synthase-like_b-brl"/>
</dbReference>
<dbReference type="InterPro" id="IPR008333">
    <property type="entry name" value="Cbr1-like_FAD-bd_dom"/>
</dbReference>
<evidence type="ECO:0000256" key="3">
    <source>
        <dbReference type="ARBA" id="ARBA00022714"/>
    </source>
</evidence>
<dbReference type="AlphaFoldDB" id="W7Y2U0"/>
<protein>
    <submittedName>
        <fullName evidence="10">Anthranilate 1,2-dioxygenase electron transfer component</fullName>
    </submittedName>
</protein>
<dbReference type="PROSITE" id="PS51384">
    <property type="entry name" value="FAD_FR"/>
    <property type="match status" value="1"/>
</dbReference>
<evidence type="ECO:0000313" key="10">
    <source>
        <dbReference type="EMBL" id="GAF05140.1"/>
    </source>
</evidence>
<proteinExistence type="predicted"/>
<dbReference type="EMBL" id="BAMD01000070">
    <property type="protein sequence ID" value="GAF05140.1"/>
    <property type="molecule type" value="Genomic_DNA"/>
</dbReference>
<dbReference type="RefSeq" id="WP_027472395.1">
    <property type="nucleotide sequence ID" value="NZ_BAMD01000070.1"/>
</dbReference>
<dbReference type="Pfam" id="PF00175">
    <property type="entry name" value="NAD_binding_1"/>
    <property type="match status" value="1"/>
</dbReference>
<keyword evidence="3" id="KW-0001">2Fe-2S</keyword>
<evidence type="ECO:0000256" key="4">
    <source>
        <dbReference type="ARBA" id="ARBA00022723"/>
    </source>
</evidence>
<evidence type="ECO:0000256" key="2">
    <source>
        <dbReference type="ARBA" id="ARBA00022630"/>
    </source>
</evidence>
<keyword evidence="5" id="KW-0274">FAD</keyword>
<dbReference type="OrthoDB" id="9789468at2"/>
<dbReference type="GO" id="GO:0051213">
    <property type="term" value="F:dioxygenase activity"/>
    <property type="evidence" value="ECO:0007669"/>
    <property type="project" value="UniProtKB-KW"/>
</dbReference>
<dbReference type="eggNOG" id="COG1018">
    <property type="taxonomic scope" value="Bacteria"/>
</dbReference>
<evidence type="ECO:0000256" key="5">
    <source>
        <dbReference type="ARBA" id="ARBA00022827"/>
    </source>
</evidence>
<dbReference type="SUPFAM" id="SSF52343">
    <property type="entry name" value="Ferredoxin reductase-like, C-terminal NADP-linked domain"/>
    <property type="match status" value="1"/>
</dbReference>
<organism evidence="10 11">
    <name type="scientific">Saccharicrinis fermentans DSM 9555 = JCM 21142</name>
    <dbReference type="NCBI Taxonomy" id="869213"/>
    <lineage>
        <taxon>Bacteria</taxon>
        <taxon>Pseudomonadati</taxon>
        <taxon>Bacteroidota</taxon>
        <taxon>Bacteroidia</taxon>
        <taxon>Marinilabiliales</taxon>
        <taxon>Marinilabiliaceae</taxon>
        <taxon>Saccharicrinis</taxon>
    </lineage>
</organism>
<keyword evidence="7" id="KW-0408">Iron</keyword>
<dbReference type="Proteomes" id="UP000019402">
    <property type="component" value="Unassembled WGS sequence"/>
</dbReference>
<keyword evidence="4" id="KW-0479">Metal-binding</keyword>
<feature type="domain" description="FAD-binding FR-type" evidence="9">
    <location>
        <begin position="6"/>
        <end position="101"/>
    </location>
</feature>
<dbReference type="PANTHER" id="PTHR47354">
    <property type="entry name" value="NADH OXIDOREDUCTASE HCR"/>
    <property type="match status" value="1"/>
</dbReference>
<dbReference type="GO" id="GO:0050660">
    <property type="term" value="F:flavin adenine dinucleotide binding"/>
    <property type="evidence" value="ECO:0007669"/>
    <property type="project" value="TreeGrafter"/>
</dbReference>
<dbReference type="PRINTS" id="PR00410">
    <property type="entry name" value="PHEHYDRXLASE"/>
</dbReference>
<keyword evidence="8" id="KW-0411">Iron-sulfur</keyword>
<comment type="caution">
    <text evidence="10">The sequence shown here is derived from an EMBL/GenBank/DDBJ whole genome shotgun (WGS) entry which is preliminary data.</text>
</comment>
<comment type="cofactor">
    <cofactor evidence="1">
        <name>FAD</name>
        <dbReference type="ChEBI" id="CHEBI:57692"/>
    </cofactor>
</comment>
<keyword evidence="11" id="KW-1185">Reference proteome</keyword>
<dbReference type="Pfam" id="PF00970">
    <property type="entry name" value="FAD_binding_6"/>
    <property type="match status" value="1"/>
</dbReference>
<dbReference type="InterPro" id="IPR050415">
    <property type="entry name" value="MRET"/>
</dbReference>
<dbReference type="Gene3D" id="2.40.30.10">
    <property type="entry name" value="Translation factors"/>
    <property type="match status" value="1"/>
</dbReference>
<keyword evidence="10" id="KW-0223">Dioxygenase</keyword>
<reference evidence="10 11" key="1">
    <citation type="journal article" date="2014" name="Genome Announc.">
        <title>Draft Genome Sequence of Cytophaga fermentans JCM 21142T, a Facultative Anaerobe Isolated from Marine Mud.</title>
        <authorList>
            <person name="Starns D."/>
            <person name="Oshima K."/>
            <person name="Suda W."/>
            <person name="Iino T."/>
            <person name="Yuki M."/>
            <person name="Inoue J."/>
            <person name="Kitamura K."/>
            <person name="Iida T."/>
            <person name="Darby A."/>
            <person name="Hattori M."/>
            <person name="Ohkuma M."/>
        </authorList>
    </citation>
    <scope>NUCLEOTIDE SEQUENCE [LARGE SCALE GENOMIC DNA]</scope>
    <source>
        <strain evidence="10 11">JCM 21142</strain>
    </source>
</reference>
<dbReference type="InterPro" id="IPR017927">
    <property type="entry name" value="FAD-bd_FR_type"/>
</dbReference>
<dbReference type="STRING" id="869213.GCA_000517085_02902"/>
<evidence type="ECO:0000256" key="1">
    <source>
        <dbReference type="ARBA" id="ARBA00001974"/>
    </source>
</evidence>
<dbReference type="InterPro" id="IPR039261">
    <property type="entry name" value="FNR_nucleotide-bd"/>
</dbReference>
<accession>W7Y2U0</accession>
<dbReference type="InterPro" id="IPR001433">
    <property type="entry name" value="OxRdtase_FAD/NAD-bd"/>
</dbReference>
<dbReference type="SUPFAM" id="SSF63380">
    <property type="entry name" value="Riboflavin synthase domain-like"/>
    <property type="match status" value="1"/>
</dbReference>
<evidence type="ECO:0000259" key="9">
    <source>
        <dbReference type="PROSITE" id="PS51384"/>
    </source>
</evidence>
<gene>
    <name evidence="10" type="ORF">JCM21142_93864</name>
</gene>
<sequence>MTRKRKELFPHTITSVNEITPGYFTVAFKRQFDFIPGQVVAVSFNNQDDPRLYSIAGGNQNDTMRILFDVYPNGLLTPLLSTAQVGDEILVSEPFGKFTPSTSEEWWIATGTGIAPFVSMLESGIKSPQKFLHGSRTLNHFLFQDLFKEKLKDNYLRFCTKETGPEIIQGRLTHWLKEQDELPKNFKYYLCGNPDMVVEVRDIILSKGVEFENIMAEIYF</sequence>
<evidence type="ECO:0000256" key="8">
    <source>
        <dbReference type="ARBA" id="ARBA00023014"/>
    </source>
</evidence>
<dbReference type="GO" id="GO:0051537">
    <property type="term" value="F:2 iron, 2 sulfur cluster binding"/>
    <property type="evidence" value="ECO:0007669"/>
    <property type="project" value="UniProtKB-KW"/>
</dbReference>
<dbReference type="GO" id="GO:0046872">
    <property type="term" value="F:metal ion binding"/>
    <property type="evidence" value="ECO:0007669"/>
    <property type="project" value="UniProtKB-KW"/>
</dbReference>
<evidence type="ECO:0000313" key="11">
    <source>
        <dbReference type="Proteomes" id="UP000019402"/>
    </source>
</evidence>
<evidence type="ECO:0000256" key="7">
    <source>
        <dbReference type="ARBA" id="ARBA00023004"/>
    </source>
</evidence>
<dbReference type="PANTHER" id="PTHR47354:SF8">
    <property type="entry name" value="1,2-PHENYLACETYL-COA EPOXIDASE, SUBUNIT E"/>
    <property type="match status" value="1"/>
</dbReference>